<dbReference type="Proteomes" id="UP000053669">
    <property type="component" value="Unassembled WGS sequence"/>
</dbReference>
<keyword evidence="2" id="KW-1133">Transmembrane helix</keyword>
<feature type="transmembrane region" description="Helical" evidence="2">
    <location>
        <begin position="138"/>
        <end position="157"/>
    </location>
</feature>
<feature type="transmembrane region" description="Helical" evidence="2">
    <location>
        <begin position="232"/>
        <end position="250"/>
    </location>
</feature>
<feature type="transmembrane region" description="Helical" evidence="2">
    <location>
        <begin position="198"/>
        <end position="217"/>
    </location>
</feature>
<proteinExistence type="predicted"/>
<dbReference type="RefSeq" id="WP_059211495.1">
    <property type="nucleotide sequence ID" value="NZ_KQ948681.1"/>
</dbReference>
<keyword evidence="2" id="KW-0812">Transmembrane</keyword>
<comment type="caution">
    <text evidence="3">The sequence shown here is derived from an EMBL/GenBank/DDBJ whole genome shotgun (WGS) entry which is preliminary data.</text>
</comment>
<protein>
    <submittedName>
        <fullName evidence="3">Uncharacterized protein</fullName>
    </submittedName>
</protein>
<gene>
    <name evidence="3" type="ORF">AQJ46_46990</name>
</gene>
<evidence type="ECO:0000313" key="4">
    <source>
        <dbReference type="Proteomes" id="UP000053669"/>
    </source>
</evidence>
<evidence type="ECO:0000313" key="3">
    <source>
        <dbReference type="EMBL" id="KUN57615.1"/>
    </source>
</evidence>
<dbReference type="EMBL" id="LMWU01000070">
    <property type="protein sequence ID" value="KUN57615.1"/>
    <property type="molecule type" value="Genomic_DNA"/>
</dbReference>
<feature type="transmembrane region" description="Helical" evidence="2">
    <location>
        <begin position="169"/>
        <end position="191"/>
    </location>
</feature>
<dbReference type="AlphaFoldDB" id="A0A117QWD0"/>
<evidence type="ECO:0000256" key="1">
    <source>
        <dbReference type="SAM" id="MobiDB-lite"/>
    </source>
</evidence>
<feature type="region of interest" description="Disordered" evidence="1">
    <location>
        <begin position="58"/>
        <end position="83"/>
    </location>
</feature>
<dbReference type="STRING" id="58343.AQJ46_46990"/>
<evidence type="ECO:0000256" key="2">
    <source>
        <dbReference type="SAM" id="Phobius"/>
    </source>
</evidence>
<sequence>MPGVEHTNAFTKQTDTARASLTGDPAAGDGGCCAGCPIAAGCALASDVYVTCPITGSTPPPAPPAGVPELAGSELQPDADPGTNWSDVASRGVETAVSAAFGFGWLDALIAIVQRSDGTDAQGNPVDWGRLQPRRNGLSILFVSFVPLGEHTAAAWVAQGLTEATDAYLHYGLGAVFMPLGAGLVVLPVLACREMNGVFGALCRGATGLVALAARIACKFLTSRLGWIVTRPALWAGGIGPLLLSWRFIVSRLTGA</sequence>
<reference evidence="3 4" key="1">
    <citation type="submission" date="2015-10" db="EMBL/GenBank/DDBJ databases">
        <title>Draft genome sequence of Streptomyces canus DSM 40017, type strain for the species Streptomyces canus.</title>
        <authorList>
            <person name="Ruckert C."/>
            <person name="Winkler A."/>
            <person name="Kalinowski J."/>
            <person name="Kampfer P."/>
            <person name="Glaeser S."/>
        </authorList>
    </citation>
    <scope>NUCLEOTIDE SEQUENCE [LARGE SCALE GENOMIC DNA]</scope>
    <source>
        <strain evidence="3 4">DSM 40017</strain>
    </source>
</reference>
<keyword evidence="2" id="KW-0472">Membrane</keyword>
<name>A0A117QWD0_9ACTN</name>
<organism evidence="3 4">
    <name type="scientific">Streptomyces canus</name>
    <dbReference type="NCBI Taxonomy" id="58343"/>
    <lineage>
        <taxon>Bacteria</taxon>
        <taxon>Bacillati</taxon>
        <taxon>Actinomycetota</taxon>
        <taxon>Actinomycetes</taxon>
        <taxon>Kitasatosporales</taxon>
        <taxon>Streptomycetaceae</taxon>
        <taxon>Streptomyces</taxon>
        <taxon>Streptomyces aurantiacus group</taxon>
    </lineage>
</organism>
<accession>A0A117QWD0</accession>